<dbReference type="Gene3D" id="3.30.1330.60">
    <property type="entry name" value="OmpA-like domain"/>
    <property type="match status" value="1"/>
</dbReference>
<dbReference type="PRINTS" id="PR01021">
    <property type="entry name" value="OMPADOMAIN"/>
</dbReference>
<dbReference type="InterPro" id="IPR036737">
    <property type="entry name" value="OmpA-like_sf"/>
</dbReference>
<comment type="subcellular location">
    <subcellularLocation>
        <location evidence="1">Cell outer membrane</location>
    </subcellularLocation>
</comment>
<dbReference type="InterPro" id="IPR006664">
    <property type="entry name" value="OMP_bac"/>
</dbReference>
<dbReference type="InterPro" id="IPR006665">
    <property type="entry name" value="OmpA-like"/>
</dbReference>
<dbReference type="PROSITE" id="PS51123">
    <property type="entry name" value="OMPA_2"/>
    <property type="match status" value="1"/>
</dbReference>
<dbReference type="SUPFAM" id="SSF103088">
    <property type="entry name" value="OmpA-like"/>
    <property type="match status" value="1"/>
</dbReference>
<feature type="signal peptide" evidence="5">
    <location>
        <begin position="1"/>
        <end position="24"/>
    </location>
</feature>
<protein>
    <submittedName>
        <fullName evidence="7">OmpA/MotB domain-containing protein</fullName>
    </submittedName>
</protein>
<keyword evidence="5" id="KW-0732">Signal</keyword>
<evidence type="ECO:0000256" key="5">
    <source>
        <dbReference type="SAM" id="SignalP"/>
    </source>
</evidence>
<evidence type="ECO:0000256" key="3">
    <source>
        <dbReference type="ARBA" id="ARBA00023237"/>
    </source>
</evidence>
<dbReference type="Pfam" id="PF00691">
    <property type="entry name" value="OmpA"/>
    <property type="match status" value="1"/>
</dbReference>
<accession>A0A1R4H2C4</accession>
<dbReference type="RefSeq" id="WP_087142507.1">
    <property type="nucleotide sequence ID" value="NZ_FUKI01000048.1"/>
</dbReference>
<dbReference type="EMBL" id="FUKI01000048">
    <property type="protein sequence ID" value="SJM90373.1"/>
    <property type="molecule type" value="Genomic_DNA"/>
</dbReference>
<organism evidence="7 8">
    <name type="scientific">Crenothrix polyspora</name>
    <dbReference type="NCBI Taxonomy" id="360316"/>
    <lineage>
        <taxon>Bacteria</taxon>
        <taxon>Pseudomonadati</taxon>
        <taxon>Pseudomonadota</taxon>
        <taxon>Gammaproteobacteria</taxon>
        <taxon>Methylococcales</taxon>
        <taxon>Crenotrichaceae</taxon>
        <taxon>Crenothrix</taxon>
    </lineage>
</organism>
<dbReference type="CDD" id="cd07185">
    <property type="entry name" value="OmpA_C-like"/>
    <property type="match status" value="1"/>
</dbReference>
<feature type="domain" description="OmpA-like" evidence="6">
    <location>
        <begin position="140"/>
        <end position="257"/>
    </location>
</feature>
<evidence type="ECO:0000313" key="7">
    <source>
        <dbReference type="EMBL" id="SJM90373.1"/>
    </source>
</evidence>
<keyword evidence="3" id="KW-0998">Cell outer membrane</keyword>
<evidence type="ECO:0000256" key="4">
    <source>
        <dbReference type="PROSITE-ProRule" id="PRU00473"/>
    </source>
</evidence>
<keyword evidence="8" id="KW-1185">Reference proteome</keyword>
<dbReference type="Proteomes" id="UP000195667">
    <property type="component" value="Unassembled WGS sequence"/>
</dbReference>
<reference evidence="8" key="1">
    <citation type="submission" date="2017-02" db="EMBL/GenBank/DDBJ databases">
        <authorList>
            <person name="Daims H."/>
        </authorList>
    </citation>
    <scope>NUCLEOTIDE SEQUENCE [LARGE SCALE GENOMIC DNA]</scope>
</reference>
<evidence type="ECO:0000256" key="1">
    <source>
        <dbReference type="ARBA" id="ARBA00004442"/>
    </source>
</evidence>
<name>A0A1R4H2C4_9GAMM</name>
<sequence>MKKNNTLPFTLLSLAILAGCAAMPQNTALSNAHSRYSEARANPDVTNLAALELKDAGDTLSKADLAVNAGESEDKINQLAYLATQRVGIAQENAKRKTAELAVTNAGVKRTEVRLEARTAEADAAKLLIMQLKELNAQKTERGMVITLGDVLFNTDMARLKPDGITNVQKLADFMAQYPQNKVSVEGYTDSTGSDGHNQALSERRAAAVQKALLDMGISGDRVATSGYGEDYPVASNNSADSRQLNRRVEIILSDANGHIAPR</sequence>
<evidence type="ECO:0000259" key="6">
    <source>
        <dbReference type="PROSITE" id="PS51123"/>
    </source>
</evidence>
<dbReference type="PRINTS" id="PR01023">
    <property type="entry name" value="NAFLGMOTY"/>
</dbReference>
<evidence type="ECO:0000313" key="8">
    <source>
        <dbReference type="Proteomes" id="UP000195667"/>
    </source>
</evidence>
<gene>
    <name evidence="7" type="ORF">CRENPOLYSF1_1410020</name>
</gene>
<proteinExistence type="predicted"/>
<dbReference type="Pfam" id="PF14346">
    <property type="entry name" value="DUF4398"/>
    <property type="match status" value="1"/>
</dbReference>
<keyword evidence="2 4" id="KW-0472">Membrane</keyword>
<dbReference type="OrthoDB" id="9782229at2"/>
<feature type="chain" id="PRO_5012706760" evidence="5">
    <location>
        <begin position="25"/>
        <end position="263"/>
    </location>
</feature>
<dbReference type="InterPro" id="IPR050330">
    <property type="entry name" value="Bact_OuterMem_StrucFunc"/>
</dbReference>
<dbReference type="AlphaFoldDB" id="A0A1R4H2C4"/>
<dbReference type="InterPro" id="IPR025511">
    <property type="entry name" value="DUF4398"/>
</dbReference>
<evidence type="ECO:0000256" key="2">
    <source>
        <dbReference type="ARBA" id="ARBA00023136"/>
    </source>
</evidence>
<dbReference type="PANTHER" id="PTHR30329:SF21">
    <property type="entry name" value="LIPOPROTEIN YIAD-RELATED"/>
    <property type="match status" value="1"/>
</dbReference>
<dbReference type="GO" id="GO:0009279">
    <property type="term" value="C:cell outer membrane"/>
    <property type="evidence" value="ECO:0007669"/>
    <property type="project" value="UniProtKB-SubCell"/>
</dbReference>
<dbReference type="PANTHER" id="PTHR30329">
    <property type="entry name" value="STATOR ELEMENT OF FLAGELLAR MOTOR COMPLEX"/>
    <property type="match status" value="1"/>
</dbReference>
<dbReference type="PROSITE" id="PS51257">
    <property type="entry name" value="PROKAR_LIPOPROTEIN"/>
    <property type="match status" value="1"/>
</dbReference>